<dbReference type="Proteomes" id="UP001233999">
    <property type="component" value="Unassembled WGS sequence"/>
</dbReference>
<gene>
    <name evidence="2" type="ORF">L9F63_002197</name>
</gene>
<name>A0AAD8A2F7_DIPPU</name>
<sequence>TIYYDLFHRFFFFYFLIFFYASMLDTRLDTELHLSAGVSQLKFVYRHFMHEICRSNMT</sequence>
<keyword evidence="1" id="KW-0812">Transmembrane</keyword>
<reference evidence="2" key="1">
    <citation type="journal article" date="2023" name="IScience">
        <title>Live-bearing cockroach genome reveals convergent evolutionary mechanisms linked to viviparity in insects and beyond.</title>
        <authorList>
            <person name="Fouks B."/>
            <person name="Harrison M.C."/>
            <person name="Mikhailova A.A."/>
            <person name="Marchal E."/>
            <person name="English S."/>
            <person name="Carruthers M."/>
            <person name="Jennings E.C."/>
            <person name="Chiamaka E.L."/>
            <person name="Frigard R.A."/>
            <person name="Pippel M."/>
            <person name="Attardo G.M."/>
            <person name="Benoit J.B."/>
            <person name="Bornberg-Bauer E."/>
            <person name="Tobe S.S."/>
        </authorList>
    </citation>
    <scope>NUCLEOTIDE SEQUENCE</scope>
    <source>
        <strain evidence="2">Stay&amp;Tobe</strain>
    </source>
</reference>
<organism evidence="2 3">
    <name type="scientific">Diploptera punctata</name>
    <name type="common">Pacific beetle cockroach</name>
    <dbReference type="NCBI Taxonomy" id="6984"/>
    <lineage>
        <taxon>Eukaryota</taxon>
        <taxon>Metazoa</taxon>
        <taxon>Ecdysozoa</taxon>
        <taxon>Arthropoda</taxon>
        <taxon>Hexapoda</taxon>
        <taxon>Insecta</taxon>
        <taxon>Pterygota</taxon>
        <taxon>Neoptera</taxon>
        <taxon>Polyneoptera</taxon>
        <taxon>Dictyoptera</taxon>
        <taxon>Blattodea</taxon>
        <taxon>Blaberoidea</taxon>
        <taxon>Blaberidae</taxon>
        <taxon>Diplopterinae</taxon>
        <taxon>Diploptera</taxon>
    </lineage>
</organism>
<dbReference type="AlphaFoldDB" id="A0AAD8A2F7"/>
<feature type="non-terminal residue" evidence="2">
    <location>
        <position position="58"/>
    </location>
</feature>
<feature type="transmembrane region" description="Helical" evidence="1">
    <location>
        <begin position="6"/>
        <end position="24"/>
    </location>
</feature>
<accession>A0AAD8A2F7</accession>
<keyword evidence="1" id="KW-1133">Transmembrane helix</keyword>
<protein>
    <submittedName>
        <fullName evidence="2">Uncharacterized protein</fullName>
    </submittedName>
</protein>
<evidence type="ECO:0000313" key="2">
    <source>
        <dbReference type="EMBL" id="KAJ9591264.1"/>
    </source>
</evidence>
<dbReference type="EMBL" id="JASPKZ010003878">
    <property type="protein sequence ID" value="KAJ9591264.1"/>
    <property type="molecule type" value="Genomic_DNA"/>
</dbReference>
<reference evidence="2" key="2">
    <citation type="submission" date="2023-05" db="EMBL/GenBank/DDBJ databases">
        <authorList>
            <person name="Fouks B."/>
        </authorList>
    </citation>
    <scope>NUCLEOTIDE SEQUENCE</scope>
    <source>
        <strain evidence="2">Stay&amp;Tobe</strain>
        <tissue evidence="2">Testes</tissue>
    </source>
</reference>
<evidence type="ECO:0000313" key="3">
    <source>
        <dbReference type="Proteomes" id="UP001233999"/>
    </source>
</evidence>
<keyword evidence="1" id="KW-0472">Membrane</keyword>
<feature type="non-terminal residue" evidence="2">
    <location>
        <position position="1"/>
    </location>
</feature>
<evidence type="ECO:0000256" key="1">
    <source>
        <dbReference type="SAM" id="Phobius"/>
    </source>
</evidence>
<keyword evidence="3" id="KW-1185">Reference proteome</keyword>
<proteinExistence type="predicted"/>
<comment type="caution">
    <text evidence="2">The sequence shown here is derived from an EMBL/GenBank/DDBJ whole genome shotgun (WGS) entry which is preliminary data.</text>
</comment>